<dbReference type="RefSeq" id="WP_154442913.1">
    <property type="nucleotide sequence ID" value="NZ_JAHLPJ010000001.1"/>
</dbReference>
<evidence type="ECO:0000313" key="1">
    <source>
        <dbReference type="EMBL" id="MSU03350.1"/>
    </source>
</evidence>
<dbReference type="AlphaFoldDB" id="A0A6N7Y5M1"/>
<accession>A0A6N7Y5M1</accession>
<evidence type="ECO:0000313" key="2">
    <source>
        <dbReference type="Proteomes" id="UP000469523"/>
    </source>
</evidence>
<gene>
    <name evidence="1" type="ORF">FYJ83_17980</name>
</gene>
<name>A0A6N7Y5M1_9FIRM</name>
<reference evidence="1 2" key="1">
    <citation type="submission" date="2019-09" db="EMBL/GenBank/DDBJ databases">
        <title>In-depth cultivation of the pig gut microbiome towards novel bacterial diversity and tailored functional studies.</title>
        <authorList>
            <person name="Wylensek D."/>
            <person name="Hitch T.C.A."/>
            <person name="Clavel T."/>
        </authorList>
    </citation>
    <scope>NUCLEOTIDE SEQUENCE [LARGE SCALE GENOMIC DNA]</scope>
    <source>
        <strain evidence="1 2">WCA3-693-APC-4?</strain>
    </source>
</reference>
<comment type="caution">
    <text evidence="1">The sequence shown here is derived from an EMBL/GenBank/DDBJ whole genome shotgun (WGS) entry which is preliminary data.</text>
</comment>
<protein>
    <submittedName>
        <fullName evidence="1">Uncharacterized protein</fullName>
    </submittedName>
</protein>
<dbReference type="EMBL" id="VUNQ01000067">
    <property type="protein sequence ID" value="MSU03350.1"/>
    <property type="molecule type" value="Genomic_DNA"/>
</dbReference>
<keyword evidence="2" id="KW-1185">Reference proteome</keyword>
<proteinExistence type="predicted"/>
<organism evidence="1 2">
    <name type="scientific">Tissierella pigra</name>
    <dbReference type="NCBI Taxonomy" id="2607614"/>
    <lineage>
        <taxon>Bacteria</taxon>
        <taxon>Bacillati</taxon>
        <taxon>Bacillota</taxon>
        <taxon>Tissierellia</taxon>
        <taxon>Tissierellales</taxon>
        <taxon>Tissierellaceae</taxon>
        <taxon>Tissierella</taxon>
    </lineage>
</organism>
<sequence length="339" mass="40201">MNKAIEFLLDNACPSIRYRLKKEILRDMDSYEEEALQSKILEDKLIQEFLARQNPDGWIDEDFHSEKGIETAIRLLSEKGVLSKGFPMQKMLNELERREDTFDKGCLFNVGEVLDEKGFGGSKLIRATIFAYAGVEDKEFIQDQIQSAIDKFEFVLSIDRIEDITEEYKNKLIFKDEVKWPSIYDLRLLAFTKTWRSKENEKIIISSIRQLIRLSPIPDILVLKGHQLIAPASFCMHDFCPDMSTFKDKDWMIWFHRMELLSRLGIVKYIEELKNQVDFLINILYKDDGIFKKRLSHYYFTKWGTYIGLALEKDWRTEKRRMCDLTFRSLLILHYLEIQ</sequence>
<dbReference type="Proteomes" id="UP000469523">
    <property type="component" value="Unassembled WGS sequence"/>
</dbReference>